<evidence type="ECO:0000256" key="3">
    <source>
        <dbReference type="ARBA" id="ARBA00022475"/>
    </source>
</evidence>
<dbReference type="Gene3D" id="3.40.50.2000">
    <property type="entry name" value="Glycogen Phosphorylase B"/>
    <property type="match status" value="2"/>
</dbReference>
<keyword evidence="7" id="KW-0448">Lipopolysaccharide biosynthesis</keyword>
<dbReference type="OrthoDB" id="9767552at2"/>
<evidence type="ECO:0000256" key="7">
    <source>
        <dbReference type="ARBA" id="ARBA00022985"/>
    </source>
</evidence>
<evidence type="ECO:0000256" key="11">
    <source>
        <dbReference type="ARBA" id="ARBA00044190"/>
    </source>
</evidence>
<keyword evidence="15" id="KW-1185">Reference proteome</keyword>
<keyword evidence="8" id="KW-0472">Membrane</keyword>
<evidence type="ECO:0000256" key="1">
    <source>
        <dbReference type="ARBA" id="ARBA00004515"/>
    </source>
</evidence>
<dbReference type="SUPFAM" id="SSF53756">
    <property type="entry name" value="UDP-Glycosyltransferase/glycogen phosphorylase"/>
    <property type="match status" value="1"/>
</dbReference>
<evidence type="ECO:0000256" key="9">
    <source>
        <dbReference type="ARBA" id="ARBA00043995"/>
    </source>
</evidence>
<name>A0A2S6H292_9GAMM</name>
<dbReference type="GO" id="GO:0008713">
    <property type="term" value="F:ADP-heptose-lipopolysaccharide heptosyltransferase activity"/>
    <property type="evidence" value="ECO:0007669"/>
    <property type="project" value="TreeGrafter"/>
</dbReference>
<dbReference type="GO" id="GO:0009244">
    <property type="term" value="P:lipopolysaccharide core region biosynthetic process"/>
    <property type="evidence" value="ECO:0007669"/>
    <property type="project" value="InterPro"/>
</dbReference>
<evidence type="ECO:0000313" key="15">
    <source>
        <dbReference type="Proteomes" id="UP000238071"/>
    </source>
</evidence>
<dbReference type="PANTHER" id="PTHR30160:SF19">
    <property type="entry name" value="LIPOPOLYSACCHARIDE HEPTOSYLTRANSFERASE 1"/>
    <property type="match status" value="1"/>
</dbReference>
<dbReference type="AlphaFoldDB" id="A0A2S6H292"/>
<gene>
    <name evidence="14" type="ORF">B0F88_107132</name>
</gene>
<organism evidence="14 15">
    <name type="scientific">Methylobacter tundripaludum</name>
    <dbReference type="NCBI Taxonomy" id="173365"/>
    <lineage>
        <taxon>Bacteria</taxon>
        <taxon>Pseudomonadati</taxon>
        <taxon>Pseudomonadota</taxon>
        <taxon>Gammaproteobacteria</taxon>
        <taxon>Methylococcales</taxon>
        <taxon>Methylococcaceae</taxon>
        <taxon>Methylobacter</taxon>
    </lineage>
</organism>
<comment type="pathway">
    <text evidence="2">Bacterial outer membrane biogenesis; LPS core biosynthesis.</text>
</comment>
<dbReference type="InterPro" id="IPR051199">
    <property type="entry name" value="LPS_LOS_Heptosyltrfase"/>
</dbReference>
<evidence type="ECO:0000256" key="10">
    <source>
        <dbReference type="ARBA" id="ARBA00044041"/>
    </source>
</evidence>
<dbReference type="EMBL" id="PTIY01000007">
    <property type="protein sequence ID" value="PPK71608.1"/>
    <property type="molecule type" value="Genomic_DNA"/>
</dbReference>
<keyword evidence="5" id="KW-0328">Glycosyltransferase</keyword>
<dbReference type="NCBIfam" id="TIGR02193">
    <property type="entry name" value="heptsyl_trn_I"/>
    <property type="match status" value="1"/>
</dbReference>
<dbReference type="CDD" id="cd03789">
    <property type="entry name" value="GT9_LPS_heptosyltransferase"/>
    <property type="match status" value="1"/>
</dbReference>
<keyword evidence="6 14" id="KW-0808">Transferase</keyword>
<evidence type="ECO:0000256" key="6">
    <source>
        <dbReference type="ARBA" id="ARBA00022679"/>
    </source>
</evidence>
<evidence type="ECO:0000313" key="14">
    <source>
        <dbReference type="EMBL" id="PPK71608.1"/>
    </source>
</evidence>
<dbReference type="Pfam" id="PF01075">
    <property type="entry name" value="Glyco_transf_9"/>
    <property type="match status" value="1"/>
</dbReference>
<protein>
    <recommendedName>
        <fullName evidence="11">Lipopolysaccharide heptosyltransferase 1</fullName>
        <ecNumber evidence="10">2.4.99.23</ecNumber>
    </recommendedName>
    <alternativeName>
        <fullName evidence="12">ADP-heptose:lipopolysaccharide heptosyltransferase I</fullName>
    </alternativeName>
</protein>
<keyword evidence="4" id="KW-0997">Cell inner membrane</keyword>
<accession>A0A2S6H292</accession>
<dbReference type="GO" id="GO:0005829">
    <property type="term" value="C:cytosol"/>
    <property type="evidence" value="ECO:0007669"/>
    <property type="project" value="TreeGrafter"/>
</dbReference>
<evidence type="ECO:0000256" key="4">
    <source>
        <dbReference type="ARBA" id="ARBA00022519"/>
    </source>
</evidence>
<dbReference type="RefSeq" id="WP_104423874.1">
    <property type="nucleotide sequence ID" value="NZ_PTIY01000007.1"/>
</dbReference>
<sequence length="347" mass="38647">MKIAIVKLSALGDIVHAMVALQFIKAHSPEIQIDWIVEERFAEVLKNNPDIDNILTVNLKALKNDKTGFVRQLKKIRGYAKNNYDLVIDAQGLIKSAVTAKLVAAGGLGMPKARHGKRIAGFDADSIREKAASWFYDIKVACAFHANTIDRNALVLSGPLGFDITKEQILNKKPFLFFKNEDPQIYDYLSKDRNNIVLVIGSTWDSRNYPAEKFVKIAEALQQNCLVIWGSDQEKARAEWMAAQSGLIKVMPKLDLNSLKALIANADLLIGNDTGPTHMAWGLNRPSITLFGPTPVSRVYQTDINKVVKSASTVNPYKLNKQDYSIKDIDEQEIIEPAKCLLPARSE</sequence>
<evidence type="ECO:0000256" key="12">
    <source>
        <dbReference type="ARBA" id="ARBA00044330"/>
    </source>
</evidence>
<dbReference type="PANTHER" id="PTHR30160">
    <property type="entry name" value="TETRAACYLDISACCHARIDE 4'-KINASE-RELATED"/>
    <property type="match status" value="1"/>
</dbReference>
<comment type="subcellular location">
    <subcellularLocation>
        <location evidence="1">Cell inner membrane</location>
        <topology evidence="1">Peripheral membrane protein</topology>
        <orientation evidence="1">Cytoplasmic side</orientation>
    </subcellularLocation>
</comment>
<dbReference type="InterPro" id="IPR011908">
    <property type="entry name" value="LipoPS_heptosylTferase-I"/>
</dbReference>
<comment type="similarity">
    <text evidence="9">Belongs to the glycosyltransferase 9 family.</text>
</comment>
<dbReference type="GO" id="GO:0005886">
    <property type="term" value="C:plasma membrane"/>
    <property type="evidence" value="ECO:0007669"/>
    <property type="project" value="UniProtKB-SubCell"/>
</dbReference>
<comment type="catalytic activity">
    <reaction evidence="13">
        <text>an alpha-Kdo-(2-&gt;4)-alpha-Kdo-(2-&gt;6)-lipid A + ADP-L-glycero-beta-D-manno-heptose = an L-alpha-D-Hep-(1-&gt;5)-[alpha-Kdo-(2-&gt;4)]-alpha-Kdo-(2-&gt;6)-lipid A + ADP + H(+)</text>
        <dbReference type="Rhea" id="RHEA:74067"/>
        <dbReference type="ChEBI" id="CHEBI:15378"/>
        <dbReference type="ChEBI" id="CHEBI:61506"/>
        <dbReference type="ChEBI" id="CHEBI:176431"/>
        <dbReference type="ChEBI" id="CHEBI:193068"/>
        <dbReference type="ChEBI" id="CHEBI:456216"/>
        <dbReference type="EC" id="2.4.99.23"/>
    </reaction>
</comment>
<keyword evidence="3" id="KW-1003">Cell membrane</keyword>
<dbReference type="EC" id="2.4.99.23" evidence="10"/>
<dbReference type="InterPro" id="IPR002201">
    <property type="entry name" value="Glyco_trans_9"/>
</dbReference>
<evidence type="ECO:0000256" key="5">
    <source>
        <dbReference type="ARBA" id="ARBA00022676"/>
    </source>
</evidence>
<proteinExistence type="inferred from homology"/>
<reference evidence="14 15" key="1">
    <citation type="submission" date="2018-02" db="EMBL/GenBank/DDBJ databases">
        <title>Subsurface microbial communities from deep shales in Ohio and West Virginia, USA.</title>
        <authorList>
            <person name="Wrighton K."/>
        </authorList>
    </citation>
    <scope>NUCLEOTIDE SEQUENCE [LARGE SCALE GENOMIC DNA]</scope>
    <source>
        <strain evidence="14 15">OWC-G53F</strain>
    </source>
</reference>
<dbReference type="Proteomes" id="UP000238071">
    <property type="component" value="Unassembled WGS sequence"/>
</dbReference>
<evidence type="ECO:0000256" key="8">
    <source>
        <dbReference type="ARBA" id="ARBA00023136"/>
    </source>
</evidence>
<evidence type="ECO:0000256" key="2">
    <source>
        <dbReference type="ARBA" id="ARBA00004713"/>
    </source>
</evidence>
<comment type="caution">
    <text evidence="14">The sequence shown here is derived from an EMBL/GenBank/DDBJ whole genome shotgun (WGS) entry which is preliminary data.</text>
</comment>
<evidence type="ECO:0000256" key="13">
    <source>
        <dbReference type="ARBA" id="ARBA00049201"/>
    </source>
</evidence>